<evidence type="ECO:0000259" key="8">
    <source>
        <dbReference type="PROSITE" id="PS51192"/>
    </source>
</evidence>
<proteinExistence type="predicted"/>
<evidence type="ECO:0000256" key="3">
    <source>
        <dbReference type="ARBA" id="ARBA00022806"/>
    </source>
</evidence>
<comment type="caution">
    <text evidence="10">The sequence shown here is derived from an EMBL/GenBank/DDBJ whole genome shotgun (WGS) entry which is preliminary data.</text>
</comment>
<dbReference type="SMART" id="SM00487">
    <property type="entry name" value="DEXDc"/>
    <property type="match status" value="1"/>
</dbReference>
<evidence type="ECO:0000313" key="11">
    <source>
        <dbReference type="Proteomes" id="UP000019249"/>
    </source>
</evidence>
<dbReference type="CDD" id="cd17920">
    <property type="entry name" value="DEXHc_RecQ"/>
    <property type="match status" value="1"/>
</dbReference>
<dbReference type="InterPro" id="IPR002464">
    <property type="entry name" value="DNA/RNA_helicase_DEAH_CS"/>
</dbReference>
<dbReference type="InterPro" id="IPR004589">
    <property type="entry name" value="DNA_helicase_ATP-dep_RecQ"/>
</dbReference>
<keyword evidence="5" id="KW-0238">DNA-binding</keyword>
<dbReference type="Pfam" id="PF00271">
    <property type="entry name" value="Helicase_C"/>
    <property type="match status" value="1"/>
</dbReference>
<accession>A0ABP3B092</accession>
<dbReference type="PROSITE" id="PS51192">
    <property type="entry name" value="HELICASE_ATP_BIND_1"/>
    <property type="match status" value="1"/>
</dbReference>
<reference evidence="10 11" key="1">
    <citation type="journal article" date="2014" name="Int. J. Syst. Evol. Microbiol.">
        <title>Listeria floridensis sp. nov., Listeria aquatica sp. nov., Listeria cornellensis sp. nov., Listeria riparia sp. nov. and Listeria grandensis sp. nov., from agricultural and natural environments.</title>
        <authorList>
            <person name="den Bakker H.C."/>
            <person name="Warchocki S."/>
            <person name="Wright E.M."/>
            <person name="Allred A.F."/>
            <person name="Ahlstrom C."/>
            <person name="Manuel C.S."/>
            <person name="Stasiewicz M.J."/>
            <person name="Burrell A."/>
            <person name="Roof S."/>
            <person name="Strawn L."/>
            <person name="Fortes E.D."/>
            <person name="Nightingale K.K."/>
            <person name="Kephart D."/>
            <person name="Wiedmann M."/>
        </authorList>
    </citation>
    <scope>NUCLEOTIDE SEQUENCE [LARGE SCALE GENOMIC DNA]</scope>
    <source>
        <strain evidence="10 11">FSL S10-1187</strain>
    </source>
</reference>
<feature type="domain" description="Helicase ATP-binding" evidence="8">
    <location>
        <begin position="24"/>
        <end position="191"/>
    </location>
</feature>
<dbReference type="PANTHER" id="PTHR13710">
    <property type="entry name" value="DNA HELICASE RECQ FAMILY MEMBER"/>
    <property type="match status" value="1"/>
</dbReference>
<dbReference type="PROSITE" id="PS51194">
    <property type="entry name" value="HELICASE_CTER"/>
    <property type="match status" value="1"/>
</dbReference>
<dbReference type="Proteomes" id="UP000019249">
    <property type="component" value="Unassembled WGS sequence"/>
</dbReference>
<evidence type="ECO:0000259" key="9">
    <source>
        <dbReference type="PROSITE" id="PS51194"/>
    </source>
</evidence>
<gene>
    <name evidence="10" type="ORF">MFLO_04835</name>
</gene>
<dbReference type="SUPFAM" id="SSF52540">
    <property type="entry name" value="P-loop containing nucleoside triphosphate hydrolases"/>
    <property type="match status" value="1"/>
</dbReference>
<dbReference type="NCBIfam" id="TIGR00614">
    <property type="entry name" value="recQ_fam"/>
    <property type="match status" value="1"/>
</dbReference>
<dbReference type="InterPro" id="IPR027417">
    <property type="entry name" value="P-loop_NTPase"/>
</dbReference>
<keyword evidence="1" id="KW-0547">Nucleotide-binding</keyword>
<organism evidence="10 11">
    <name type="scientific">Listeria floridensis FSL S10-1187</name>
    <dbReference type="NCBI Taxonomy" id="1265817"/>
    <lineage>
        <taxon>Bacteria</taxon>
        <taxon>Bacillati</taxon>
        <taxon>Bacillota</taxon>
        <taxon>Bacilli</taxon>
        <taxon>Bacillales</taxon>
        <taxon>Listeriaceae</taxon>
        <taxon>Listeria</taxon>
    </lineage>
</organism>
<evidence type="ECO:0000256" key="6">
    <source>
        <dbReference type="ARBA" id="ARBA00044535"/>
    </source>
</evidence>
<dbReference type="Gene3D" id="3.40.50.300">
    <property type="entry name" value="P-loop containing nucleotide triphosphate hydrolases"/>
    <property type="match status" value="2"/>
</dbReference>
<keyword evidence="2" id="KW-0378">Hydrolase</keyword>
<keyword evidence="3 10" id="KW-0347">Helicase</keyword>
<dbReference type="InterPro" id="IPR032284">
    <property type="entry name" value="RecQ_Zn-bd"/>
</dbReference>
<protein>
    <recommendedName>
        <fullName evidence="6">ATP-dependent DNA helicase RecQ</fullName>
    </recommendedName>
    <alternativeName>
        <fullName evidence="7">DNA 3'-5' helicase RecQ</fullName>
    </alternativeName>
</protein>
<dbReference type="GO" id="GO:0004386">
    <property type="term" value="F:helicase activity"/>
    <property type="evidence" value="ECO:0007669"/>
    <property type="project" value="UniProtKB-KW"/>
</dbReference>
<evidence type="ECO:0000256" key="5">
    <source>
        <dbReference type="ARBA" id="ARBA00023125"/>
    </source>
</evidence>
<dbReference type="InterPro" id="IPR011545">
    <property type="entry name" value="DEAD/DEAH_box_helicase_dom"/>
</dbReference>
<evidence type="ECO:0000256" key="4">
    <source>
        <dbReference type="ARBA" id="ARBA00022840"/>
    </source>
</evidence>
<evidence type="ECO:0000313" key="10">
    <source>
        <dbReference type="EMBL" id="EUJ32919.1"/>
    </source>
</evidence>
<evidence type="ECO:0000256" key="7">
    <source>
        <dbReference type="ARBA" id="ARBA00044550"/>
    </source>
</evidence>
<evidence type="ECO:0000256" key="1">
    <source>
        <dbReference type="ARBA" id="ARBA00022741"/>
    </source>
</evidence>
<dbReference type="RefSeq" id="WP_036096641.1">
    <property type="nucleotide sequence ID" value="NZ_AODF01000008.1"/>
</dbReference>
<dbReference type="PANTHER" id="PTHR13710:SF84">
    <property type="entry name" value="ATP-DEPENDENT DNA HELICASE RECS-RELATED"/>
    <property type="match status" value="1"/>
</dbReference>
<dbReference type="InterPro" id="IPR001650">
    <property type="entry name" value="Helicase_C-like"/>
</dbReference>
<dbReference type="PROSITE" id="PS00690">
    <property type="entry name" value="DEAH_ATP_HELICASE"/>
    <property type="match status" value="1"/>
</dbReference>
<keyword evidence="11" id="KW-1185">Reference proteome</keyword>
<evidence type="ECO:0000256" key="2">
    <source>
        <dbReference type="ARBA" id="ARBA00022801"/>
    </source>
</evidence>
<dbReference type="Pfam" id="PF16124">
    <property type="entry name" value="RecQ_Zn_bind"/>
    <property type="match status" value="1"/>
</dbReference>
<sequence>MNLEAELKRYLGFETFRSGQKEVIETVLSGEDVFAMLPTGMGKTVCYQLSGYLLDGLVVIVSPLLSLMQDQVERMRAQGEKRVAALNSFLSVEEKNTILANLGSYKFIFLSPEMLASEAVRATFLREKIGLFVIDEAHCISQWGHDFRPDYLFLGEFRALARYPRTMVLTATATKRVRADILKQLELQEIKEIIYSVNRPNIEFFVKKFASRCEKEAGLDRLVEQLEAPGIIYFSSKRLAEETAGRLRREGKRKAAHYHGDMEPLDRILIQEQFVAGQLDLICATSAFGMGIDKANIRFVIHYHMPADLEAYMQEIGRAGRDGEKSAAILLYATGDEMLQRQLADRDLPDPKLLKLPEELRDTLPDSEKRFLSYFLRSRLTEAEIEKKIEERSLIKKENLTAFEGFIHASDCRRSYVMRYFGEEDFSETGGECCCDNDGAKLVHFERKPDTEAVQETFNYLERLRYLLLE</sequence>
<dbReference type="EMBL" id="AODF01000008">
    <property type="protein sequence ID" value="EUJ32919.1"/>
    <property type="molecule type" value="Genomic_DNA"/>
</dbReference>
<dbReference type="Pfam" id="PF00270">
    <property type="entry name" value="DEAD"/>
    <property type="match status" value="1"/>
</dbReference>
<keyword evidence="4" id="KW-0067">ATP-binding</keyword>
<name>A0ABP3B092_9LIST</name>
<dbReference type="InterPro" id="IPR014001">
    <property type="entry name" value="Helicase_ATP-bd"/>
</dbReference>
<dbReference type="SMART" id="SM00490">
    <property type="entry name" value="HELICc"/>
    <property type="match status" value="1"/>
</dbReference>
<feature type="domain" description="Helicase C-terminal" evidence="9">
    <location>
        <begin position="218"/>
        <end position="364"/>
    </location>
</feature>